<gene>
    <name evidence="1" type="ORF">NK118_14540</name>
</gene>
<protein>
    <submittedName>
        <fullName evidence="1">Cyclic lactone autoinducer peptide</fullName>
    </submittedName>
</protein>
<comment type="caution">
    <text evidence="1">The sequence shown here is derived from an EMBL/GenBank/DDBJ whole genome shotgun (WGS) entry which is preliminary data.</text>
</comment>
<dbReference type="RefSeq" id="WP_262070329.1">
    <property type="nucleotide sequence ID" value="NZ_JAMXOC010000037.1"/>
</dbReference>
<organism evidence="1 2">
    <name type="scientific">Ohessyouella blattaphilus</name>
    <dbReference type="NCBI Taxonomy" id="2949333"/>
    <lineage>
        <taxon>Bacteria</taxon>
        <taxon>Bacillati</taxon>
        <taxon>Bacillota</taxon>
        <taxon>Clostridia</taxon>
        <taxon>Lachnospirales</taxon>
        <taxon>Lachnospiraceae</taxon>
        <taxon>Ohessyouella</taxon>
    </lineage>
</organism>
<evidence type="ECO:0000313" key="2">
    <source>
        <dbReference type="Proteomes" id="UP001523565"/>
    </source>
</evidence>
<keyword evidence="2" id="KW-1185">Reference proteome</keyword>
<dbReference type="Proteomes" id="UP001523565">
    <property type="component" value="Unassembled WGS sequence"/>
</dbReference>
<accession>A0ABT1ELW0</accession>
<dbReference type="EMBL" id="JAMZFV010000037">
    <property type="protein sequence ID" value="MCP1111469.1"/>
    <property type="molecule type" value="Genomic_DNA"/>
</dbReference>
<reference evidence="1 2" key="1">
    <citation type="journal article" date="2022" name="Genome Biol. Evol.">
        <title>Host diet, physiology and behaviors set the stage for Lachnospiraceae cladogenesis.</title>
        <authorList>
            <person name="Vera-Ponce De Leon A."/>
            <person name="Schneider M."/>
            <person name="Jahnes B.C."/>
            <person name="Sadowski V."/>
            <person name="Camuy-Velez L.A."/>
            <person name="Duan J."/>
            <person name="Sabree Z.L."/>
        </authorList>
    </citation>
    <scope>NUCLEOTIDE SEQUENCE [LARGE SCALE GENOMIC DNA]</scope>
    <source>
        <strain evidence="1 2">PAL227</strain>
    </source>
</reference>
<proteinExistence type="predicted"/>
<name>A0ABT1ELW0_9FIRM</name>
<dbReference type="InterPro" id="IPR009229">
    <property type="entry name" value="AgrD"/>
</dbReference>
<sequence length="50" mass="5648">MKKNIKKQLVKKMDTIAQMTAKASMESACIYILHQPKMPDSVKKLGKKNA</sequence>
<evidence type="ECO:0000313" key="1">
    <source>
        <dbReference type="EMBL" id="MCP1111469.1"/>
    </source>
</evidence>
<dbReference type="NCBIfam" id="TIGR04223">
    <property type="entry name" value="quorum_AgrD"/>
    <property type="match status" value="1"/>
</dbReference>